<keyword evidence="2" id="KW-1185">Reference proteome</keyword>
<dbReference type="Gene3D" id="1.10.150.320">
    <property type="entry name" value="Photosystem II 12 kDa extrinsic protein"/>
    <property type="match status" value="1"/>
</dbReference>
<dbReference type="Pfam" id="PF12836">
    <property type="entry name" value="HHH_3"/>
    <property type="match status" value="1"/>
</dbReference>
<name>A0A6M8BJM2_9CYAN</name>
<accession>A0A6M8BJM2</accession>
<dbReference type="InterPro" id="IPR010994">
    <property type="entry name" value="RuvA_2-like"/>
</dbReference>
<dbReference type="GO" id="GO:0003677">
    <property type="term" value="F:DNA binding"/>
    <property type="evidence" value="ECO:0007669"/>
    <property type="project" value="UniProtKB-KW"/>
</dbReference>
<protein>
    <submittedName>
        <fullName evidence="1">ComEA family DNA-binding protein</fullName>
    </submittedName>
</protein>
<dbReference type="AlphaFoldDB" id="A0A6M8BJM2"/>
<evidence type="ECO:0000313" key="2">
    <source>
        <dbReference type="Proteomes" id="UP000505210"/>
    </source>
</evidence>
<evidence type="ECO:0000313" key="1">
    <source>
        <dbReference type="EMBL" id="QKD83831.1"/>
    </source>
</evidence>
<reference evidence="1 2" key="1">
    <citation type="submission" date="2020-05" db="EMBL/GenBank/DDBJ databases">
        <title>Complete genome sequence of of a novel Thermoleptolyngbya strain isolated from hot springs of Ganzi, Sichuan China.</title>
        <authorList>
            <person name="Tang J."/>
            <person name="Daroch M."/>
            <person name="Li L."/>
            <person name="Waleron K."/>
            <person name="Waleron M."/>
            <person name="Waleron M."/>
        </authorList>
    </citation>
    <scope>NUCLEOTIDE SEQUENCE [LARGE SCALE GENOMIC DNA]</scope>
    <source>
        <strain evidence="1 2">PKUAC-SCTA183</strain>
    </source>
</reference>
<keyword evidence="1" id="KW-0238">DNA-binding</keyword>
<dbReference type="KEGG" id="theu:HPC62_17980"/>
<proteinExistence type="predicted"/>
<dbReference type="SUPFAM" id="SSF47781">
    <property type="entry name" value="RuvA domain 2-like"/>
    <property type="match status" value="1"/>
</dbReference>
<dbReference type="RefSeq" id="WP_172357861.1">
    <property type="nucleotide sequence ID" value="NZ_CP053661.1"/>
</dbReference>
<dbReference type="EMBL" id="CP053661">
    <property type="protein sequence ID" value="QKD83831.1"/>
    <property type="molecule type" value="Genomic_DNA"/>
</dbReference>
<dbReference type="Proteomes" id="UP000505210">
    <property type="component" value="Chromosome"/>
</dbReference>
<sequence>MSGNWWSMGLRNSAQEALRSRLAKDPYYRFQSVEELQLAARLGVAIDVNQASVDDWLRLPGLSIHQARSLSTLTQSGVQLHCLEDIAAALSLPVQRLRPLEPVLQFCYYDPESLCAIQPANPNTASLEALIRVPAIDLFLARAILQHRQRYGPYRNLADFQQRLALPPGLVAELMHYLRF</sequence>
<gene>
    <name evidence="1" type="ORF">HPC62_17980</name>
</gene>
<dbReference type="SUPFAM" id="SSF81585">
    <property type="entry name" value="PsbU/PolX domain-like"/>
    <property type="match status" value="1"/>
</dbReference>
<organism evidence="1 2">
    <name type="scientific">Thermoleptolyngbya sichuanensis A183</name>
    <dbReference type="NCBI Taxonomy" id="2737172"/>
    <lineage>
        <taxon>Bacteria</taxon>
        <taxon>Bacillati</taxon>
        <taxon>Cyanobacteriota</taxon>
        <taxon>Cyanophyceae</taxon>
        <taxon>Oculatellales</taxon>
        <taxon>Oculatellaceae</taxon>
        <taxon>Thermoleptolyngbya</taxon>
        <taxon>Thermoleptolyngbya sichuanensis</taxon>
    </lineage>
</organism>